<proteinExistence type="predicted"/>
<accession>A0A0F4LRK8</accession>
<comment type="caution">
    <text evidence="1">The sequence shown here is derived from an EMBL/GenBank/DDBJ whole genome shotgun (WGS) entry which is preliminary data.</text>
</comment>
<dbReference type="Gene3D" id="2.40.128.20">
    <property type="match status" value="1"/>
</dbReference>
<dbReference type="SUPFAM" id="SSF50814">
    <property type="entry name" value="Lipocalins"/>
    <property type="match status" value="1"/>
</dbReference>
<dbReference type="InterPro" id="IPR015231">
    <property type="entry name" value="DUF1934"/>
</dbReference>
<sequence>MTKVKIDFTSKIVQEKESETFHKTGQGELIENGDVTRVSYLEDDKVPVKLLIKENDVIIKRGNTNDDYSQLHFTVGQKKDCCYVASGYQMDLKSSTKLIKFFPKIDGSKQLQIEYDLFSGLYLVGSYTVTLIFT</sequence>
<protein>
    <recommendedName>
        <fullName evidence="3">DUF1934 domain-containing protein</fullName>
    </recommendedName>
</protein>
<dbReference type="PATRIC" id="fig|303541.3.peg.1346"/>
<evidence type="ECO:0000313" key="1">
    <source>
        <dbReference type="EMBL" id="KJY60236.1"/>
    </source>
</evidence>
<evidence type="ECO:0000313" key="2">
    <source>
        <dbReference type="Proteomes" id="UP000033682"/>
    </source>
</evidence>
<dbReference type="STRING" id="303541.JF72_11810"/>
<evidence type="ECO:0008006" key="3">
    <source>
        <dbReference type="Google" id="ProtNLM"/>
    </source>
</evidence>
<gene>
    <name evidence="1" type="ORF">JF72_11810</name>
</gene>
<dbReference type="RefSeq" id="WP_046307685.1">
    <property type="nucleotide sequence ID" value="NZ_KQ034000.1"/>
</dbReference>
<dbReference type="AlphaFoldDB" id="A0A0F4LRK8"/>
<dbReference type="HOGENOM" id="CLU_1904020_0_0_9"/>
<reference evidence="1 2" key="1">
    <citation type="submission" date="2015-01" db="EMBL/GenBank/DDBJ databases">
        <title>Comparative genomics of the lactic acid bacteria isolated from the honey bee gut.</title>
        <authorList>
            <person name="Ellegaard K.M."/>
            <person name="Tamarit D."/>
            <person name="Javelind E."/>
            <person name="Olofsson T."/>
            <person name="Andersson S.G."/>
            <person name="Vasquez A."/>
        </authorList>
    </citation>
    <scope>NUCLEOTIDE SEQUENCE [LARGE SCALE GENOMIC DNA]</scope>
    <source>
        <strain evidence="1 2">Hma11</strain>
    </source>
</reference>
<dbReference type="InterPro" id="IPR012674">
    <property type="entry name" value="Calycin"/>
</dbReference>
<dbReference type="EMBL" id="JXLG01000009">
    <property type="protein sequence ID" value="KJY60236.1"/>
    <property type="molecule type" value="Genomic_DNA"/>
</dbReference>
<dbReference type="Proteomes" id="UP000033682">
    <property type="component" value="Unassembled WGS sequence"/>
</dbReference>
<name>A0A0F4LRK8_9LACO</name>
<dbReference type="Pfam" id="PF09148">
    <property type="entry name" value="DUF1934"/>
    <property type="match status" value="1"/>
</dbReference>
<keyword evidence="2" id="KW-1185">Reference proteome</keyword>
<organism evidence="1 2">
    <name type="scientific">Lactobacillus apis</name>
    <dbReference type="NCBI Taxonomy" id="303541"/>
    <lineage>
        <taxon>Bacteria</taxon>
        <taxon>Bacillati</taxon>
        <taxon>Bacillota</taxon>
        <taxon>Bacilli</taxon>
        <taxon>Lactobacillales</taxon>
        <taxon>Lactobacillaceae</taxon>
        <taxon>Lactobacillus</taxon>
    </lineage>
</organism>